<gene>
    <name evidence="2" type="ORF">OCU04_008916</name>
</gene>
<comment type="caution">
    <text evidence="2">The sequence shown here is derived from an EMBL/GenBank/DDBJ whole genome shotgun (WGS) entry which is preliminary data.</text>
</comment>
<dbReference type="AlphaFoldDB" id="A0A9X0DI00"/>
<name>A0A9X0DI00_9HELO</name>
<sequence length="196" mass="22659">MNRASTTLLHITAGLEKDFILAIYSDDDIGTPYALLETHPTIPNHRAQGVSFITQFSPPDSPPPSPSEIVFVAECDSHMRDDIPMLISALKIFLKSLPTNVKFNIRSFRTKIDFLWPQSKDYSSETLQEVMQHIATFDASYGGMENSRQLKLLLKVDYLRYHWKSFLLLMPASRWRKHKETFESFALELVMPFYLR</sequence>
<accession>A0A9X0DI00</accession>
<dbReference type="Proteomes" id="UP001152300">
    <property type="component" value="Unassembled WGS sequence"/>
</dbReference>
<feature type="domain" description="VWFA" evidence="1">
    <location>
        <begin position="68"/>
        <end position="178"/>
    </location>
</feature>
<evidence type="ECO:0000313" key="3">
    <source>
        <dbReference type="Proteomes" id="UP001152300"/>
    </source>
</evidence>
<dbReference type="InterPro" id="IPR036465">
    <property type="entry name" value="vWFA_dom_sf"/>
</dbReference>
<organism evidence="2 3">
    <name type="scientific">Sclerotinia nivalis</name>
    <dbReference type="NCBI Taxonomy" id="352851"/>
    <lineage>
        <taxon>Eukaryota</taxon>
        <taxon>Fungi</taxon>
        <taxon>Dikarya</taxon>
        <taxon>Ascomycota</taxon>
        <taxon>Pezizomycotina</taxon>
        <taxon>Leotiomycetes</taxon>
        <taxon>Helotiales</taxon>
        <taxon>Sclerotiniaceae</taxon>
        <taxon>Sclerotinia</taxon>
    </lineage>
</organism>
<dbReference type="EMBL" id="JAPEIS010000010">
    <property type="protein sequence ID" value="KAJ8062372.1"/>
    <property type="molecule type" value="Genomic_DNA"/>
</dbReference>
<keyword evidence="3" id="KW-1185">Reference proteome</keyword>
<proteinExistence type="predicted"/>
<dbReference type="OrthoDB" id="1729737at2759"/>
<protein>
    <recommendedName>
        <fullName evidence="1">VWFA domain-containing protein</fullName>
    </recommendedName>
</protein>
<dbReference type="Pfam" id="PF13768">
    <property type="entry name" value="VWA_3"/>
    <property type="match status" value="1"/>
</dbReference>
<dbReference type="PANTHER" id="PTHR45737:SF6">
    <property type="entry name" value="VON WILLEBRAND FACTOR A DOMAIN-CONTAINING PROTEIN 5A"/>
    <property type="match status" value="1"/>
</dbReference>
<evidence type="ECO:0000313" key="2">
    <source>
        <dbReference type="EMBL" id="KAJ8062372.1"/>
    </source>
</evidence>
<evidence type="ECO:0000259" key="1">
    <source>
        <dbReference type="Pfam" id="PF13768"/>
    </source>
</evidence>
<reference evidence="2" key="1">
    <citation type="submission" date="2022-11" db="EMBL/GenBank/DDBJ databases">
        <title>Genome Resource of Sclerotinia nivalis Strain SnTB1, a Plant Pathogen Isolated from American Ginseng.</title>
        <authorList>
            <person name="Fan S."/>
        </authorList>
    </citation>
    <scope>NUCLEOTIDE SEQUENCE</scope>
    <source>
        <strain evidence="2">SnTB1</strain>
    </source>
</reference>
<dbReference type="InterPro" id="IPR002035">
    <property type="entry name" value="VWF_A"/>
</dbReference>
<dbReference type="PANTHER" id="PTHR45737">
    <property type="entry name" value="VON WILLEBRAND FACTOR A DOMAIN-CONTAINING PROTEIN 5A"/>
    <property type="match status" value="1"/>
</dbReference>
<dbReference type="SUPFAM" id="SSF53300">
    <property type="entry name" value="vWA-like"/>
    <property type="match status" value="1"/>
</dbReference>